<dbReference type="OrthoDB" id="5395343at2759"/>
<evidence type="ECO:0000313" key="4">
    <source>
        <dbReference type="Proteomes" id="UP000813444"/>
    </source>
</evidence>
<evidence type="ECO:0000256" key="1">
    <source>
        <dbReference type="SAM" id="MobiDB-lite"/>
    </source>
</evidence>
<feature type="domain" description="DNA replication regulator Sld3 C-terminal" evidence="2">
    <location>
        <begin position="283"/>
        <end position="805"/>
    </location>
</feature>
<sequence>MSTSVPVDADASRPRSGILTPSSEASLNRHDGVSSPNARDAKPASTTPMDYLLKQSIAIRPHPPNLHVQPRVLQPLMLLPRKHLSLSCIDFAASQNELSPSRFVESHIKILDLESRVGTSSSILIARYDSKGAIYAIERHGEGLYVVCRVGSWVSLESLSSHATAVCRERLRPKRTELQELASCNATTTPQLHNEQKKKRAAIEAIQSLVKKRARSQSVSVLHDIPPVEEAKKPKLESAHPSPLPSSETGLEAVVKSRETQDPLPASIEKADDVSPQQTAQSIFDSIRTQYFEALYKSMGSLAYFAKGPLSRARSAFHLDLEADLDMADLIDFLKSLVLTTVQIDQKYRQSIPETISKSSHMLDSSDEGRKKKRKTKKMKLGKDSLYPHEDEAIKAWWNATKPELADEDAPISEEQIKSHVSLLRTRETQLQMIIIFEILALEPLKAAEDTGNTDLPALPGAADSQDTQVTAPPRKRNKHNLPVLLEVHADRLTIWQSIATDEQLSLGDSQLMGQTADGQTQQKASSEPLKDFCVDVIVPFFSARLPVLCDSISRKLGGPVIVAPPKAAKTVKRQSSKREQKPGAVAKRPALPNAPRTLQRALSTEQQHRRSVSRGPSNMIALMRSATSTSIAIKREGGDSTPGTLAQKGLDETLGQRLGSLSRSHSMTTLEDAKAKKKALVEAELKDAISALRKPNRDVVGKALAETAQRQAATTMSSKKSRKPVRGGSSAIVKATPTNVRFRDVLSTKQESFAEANQWSIEETIPPSSIGTLVPSTTQRRSHVDALPVLGSPTLEAIGETPIRASTTSRIYRQTRDEDLAIPPSPIAGQDAAALDYFPDLESPTRPVRKLDFSASATDRICETPFKASASRAPVLEKHGHEQGKETKKTIYQQLGWDDDLDDLL</sequence>
<dbReference type="EMBL" id="JAGPNK010000001">
    <property type="protein sequence ID" value="KAH7328783.1"/>
    <property type="molecule type" value="Genomic_DNA"/>
</dbReference>
<dbReference type="Proteomes" id="UP000813444">
    <property type="component" value="Unassembled WGS sequence"/>
</dbReference>
<name>A0A8K0WWL3_9HYPO</name>
<dbReference type="Gene3D" id="1.20.58.2130">
    <property type="match status" value="1"/>
</dbReference>
<evidence type="ECO:0000259" key="2">
    <source>
        <dbReference type="Pfam" id="PF08639"/>
    </source>
</evidence>
<dbReference type="InterPro" id="IPR013948">
    <property type="entry name" value="DNA_replication_reg_Sld3_C"/>
</dbReference>
<dbReference type="Pfam" id="PF08639">
    <property type="entry name" value="Sld3_STD"/>
    <property type="match status" value="1"/>
</dbReference>
<feature type="region of interest" description="Disordered" evidence="1">
    <location>
        <begin position="1"/>
        <end position="45"/>
    </location>
</feature>
<dbReference type="PANTHER" id="PTHR28067">
    <property type="entry name" value="DNA REPLICATION REGULATOR SLD3"/>
    <property type="match status" value="1"/>
</dbReference>
<feature type="compositionally biased region" description="Basic and acidic residues" evidence="1">
    <location>
        <begin position="229"/>
        <end position="238"/>
    </location>
</feature>
<accession>A0A8K0WWL3</accession>
<feature type="compositionally biased region" description="Basic residues" evidence="1">
    <location>
        <begin position="371"/>
        <end position="380"/>
    </location>
</feature>
<comment type="caution">
    <text evidence="3">The sequence shown here is derived from an EMBL/GenBank/DDBJ whole genome shotgun (WGS) entry which is preliminary data.</text>
</comment>
<feature type="region of interest" description="Disordered" evidence="1">
    <location>
        <begin position="355"/>
        <end position="380"/>
    </location>
</feature>
<organism evidence="3 4">
    <name type="scientific">Stachybotrys elegans</name>
    <dbReference type="NCBI Taxonomy" id="80388"/>
    <lineage>
        <taxon>Eukaryota</taxon>
        <taxon>Fungi</taxon>
        <taxon>Dikarya</taxon>
        <taxon>Ascomycota</taxon>
        <taxon>Pezizomycotina</taxon>
        <taxon>Sordariomycetes</taxon>
        <taxon>Hypocreomycetidae</taxon>
        <taxon>Hypocreales</taxon>
        <taxon>Stachybotryaceae</taxon>
        <taxon>Stachybotrys</taxon>
    </lineage>
</organism>
<evidence type="ECO:0000313" key="3">
    <source>
        <dbReference type="EMBL" id="KAH7328783.1"/>
    </source>
</evidence>
<dbReference type="GO" id="GO:0031261">
    <property type="term" value="C:DNA replication preinitiation complex"/>
    <property type="evidence" value="ECO:0007669"/>
    <property type="project" value="TreeGrafter"/>
</dbReference>
<protein>
    <submittedName>
        <fullName evidence="3">DNA replication regulator SLD3-domain-containing protein</fullName>
    </submittedName>
</protein>
<feature type="region of interest" description="Disordered" evidence="1">
    <location>
        <begin position="221"/>
        <end position="263"/>
    </location>
</feature>
<dbReference type="GO" id="GO:0006270">
    <property type="term" value="P:DNA replication initiation"/>
    <property type="evidence" value="ECO:0007669"/>
    <property type="project" value="InterPro"/>
</dbReference>
<feature type="region of interest" description="Disordered" evidence="1">
    <location>
        <begin position="567"/>
        <end position="595"/>
    </location>
</feature>
<feature type="region of interest" description="Disordered" evidence="1">
    <location>
        <begin position="452"/>
        <end position="477"/>
    </location>
</feature>
<dbReference type="PANTHER" id="PTHR28067:SF1">
    <property type="entry name" value="DNA REPLICATION REGULATOR SLD3"/>
    <property type="match status" value="1"/>
</dbReference>
<proteinExistence type="predicted"/>
<dbReference type="InterPro" id="IPR042511">
    <property type="entry name" value="Sld3"/>
</dbReference>
<dbReference type="AlphaFoldDB" id="A0A8K0WWL3"/>
<keyword evidence="4" id="KW-1185">Reference proteome</keyword>
<gene>
    <name evidence="3" type="ORF">B0I35DRAFT_26939</name>
</gene>
<reference evidence="3" key="1">
    <citation type="journal article" date="2021" name="Nat. Commun.">
        <title>Genetic determinants of endophytism in the Arabidopsis root mycobiome.</title>
        <authorList>
            <person name="Mesny F."/>
            <person name="Miyauchi S."/>
            <person name="Thiergart T."/>
            <person name="Pickel B."/>
            <person name="Atanasova L."/>
            <person name="Karlsson M."/>
            <person name="Huettel B."/>
            <person name="Barry K.W."/>
            <person name="Haridas S."/>
            <person name="Chen C."/>
            <person name="Bauer D."/>
            <person name="Andreopoulos W."/>
            <person name="Pangilinan J."/>
            <person name="LaButti K."/>
            <person name="Riley R."/>
            <person name="Lipzen A."/>
            <person name="Clum A."/>
            <person name="Drula E."/>
            <person name="Henrissat B."/>
            <person name="Kohler A."/>
            <person name="Grigoriev I.V."/>
            <person name="Martin F.M."/>
            <person name="Hacquard S."/>
        </authorList>
    </citation>
    <scope>NUCLEOTIDE SEQUENCE</scope>
    <source>
        <strain evidence="3">MPI-CAGE-CH-0235</strain>
    </source>
</reference>